<dbReference type="AlphaFoldDB" id="A0A4P8L269"/>
<dbReference type="RefSeq" id="WP_137423956.1">
    <property type="nucleotide sequence ID" value="NZ_CP040098.1"/>
</dbReference>
<dbReference type="GO" id="GO:0005737">
    <property type="term" value="C:cytoplasm"/>
    <property type="evidence" value="ECO:0007669"/>
    <property type="project" value="UniProtKB-SubCell"/>
</dbReference>
<dbReference type="GO" id="GO:0016151">
    <property type="term" value="F:nickel cation binding"/>
    <property type="evidence" value="ECO:0007669"/>
    <property type="project" value="UniProtKB-UniRule"/>
</dbReference>
<evidence type="ECO:0000256" key="3">
    <source>
        <dbReference type="HAMAP-Rule" id="MF_01385"/>
    </source>
</evidence>
<dbReference type="OrthoDB" id="9798772at2"/>
<keyword evidence="5" id="KW-1185">Reference proteome</keyword>
<comment type="subcellular location">
    <subcellularLocation>
        <location evidence="3">Cytoplasm</location>
    </subcellularLocation>
</comment>
<comment type="subunit">
    <text evidence="3">UreD, UreF and UreG form a complex that acts as a GTP-hydrolysis-dependent molecular chaperone, activating the urease apoprotein by helping to assemble the nickel containing metallocenter of UreC. The UreE protein probably delivers the nickel.</text>
</comment>
<dbReference type="KEGG" id="dax:FDQ92_07245"/>
<dbReference type="InterPro" id="IPR002639">
    <property type="entry name" value="UreF"/>
</dbReference>
<evidence type="ECO:0000256" key="2">
    <source>
        <dbReference type="ARBA" id="ARBA00023186"/>
    </source>
</evidence>
<keyword evidence="3" id="KW-0963">Cytoplasm</keyword>
<name>A0A4P8L269_9BACT</name>
<protein>
    <recommendedName>
        <fullName evidence="3">Urease accessory protein UreF</fullName>
    </recommendedName>
</protein>
<comment type="function">
    <text evidence="3">Required for maturation of urease via the functional incorporation of the urease nickel metallocenter.</text>
</comment>
<dbReference type="PANTHER" id="PTHR33620">
    <property type="entry name" value="UREASE ACCESSORY PROTEIN F"/>
    <property type="match status" value="1"/>
</dbReference>
<proteinExistence type="inferred from homology"/>
<accession>A0A4P8L269</accession>
<reference evidence="4 5" key="2">
    <citation type="submission" date="2019-05" db="EMBL/GenBank/DDBJ databases">
        <authorList>
            <person name="Suflita J.M."/>
            <person name="Marks C.R."/>
        </authorList>
    </citation>
    <scope>NUCLEOTIDE SEQUENCE [LARGE SCALE GENOMIC DNA]</scope>
    <source>
        <strain evidence="4 5">ALDC</strain>
    </source>
</reference>
<comment type="similarity">
    <text evidence="3">Belongs to the UreF family.</text>
</comment>
<dbReference type="PIRSF" id="PIRSF009467">
    <property type="entry name" value="Ureas_acces_UreF"/>
    <property type="match status" value="1"/>
</dbReference>
<dbReference type="HAMAP" id="MF_01385">
    <property type="entry name" value="UreF"/>
    <property type="match status" value="1"/>
</dbReference>
<dbReference type="Proteomes" id="UP000298602">
    <property type="component" value="Chromosome"/>
</dbReference>
<sequence>MDEHEAFLTALQIGDSFFPSGAFAYSSGLETYVFDGRVADRVSLTAFIESYLVGLVARCDLLFVKLSHTASCRPDPDEIGRLDHLLHAMKLPAELRAASMQMGRQFLQAMAGLYPSSVLQSLLRNLEARNLDGHHPVIFGAVCGATGIKTETTLLTYLYSTVSSLVSAGVRLIPLGPSDGQLAINHLKPLIARIAKEAEHLGEEDIAGFAPAVEIRSMQHEHLPVRLFKS</sequence>
<dbReference type="Gene3D" id="1.10.4190.10">
    <property type="entry name" value="Urease accessory protein UreF"/>
    <property type="match status" value="1"/>
</dbReference>
<evidence type="ECO:0000313" key="4">
    <source>
        <dbReference type="EMBL" id="QCQ21987.1"/>
    </source>
</evidence>
<dbReference type="EMBL" id="CP040098">
    <property type="protein sequence ID" value="QCQ21987.1"/>
    <property type="molecule type" value="Genomic_DNA"/>
</dbReference>
<reference evidence="4 5" key="1">
    <citation type="submission" date="2019-05" db="EMBL/GenBank/DDBJ databases">
        <title>The Complete Genome Sequence of the n-alkane-degrading Desulfoglaeba alkanexedens ALDC reveals multiple alkylsuccinate synthase gene clusters.</title>
        <authorList>
            <person name="Callaghan A.V."/>
            <person name="Davidova I.A."/>
            <person name="Duncan K.E."/>
            <person name="Morris B."/>
            <person name="McInerney M.J."/>
        </authorList>
    </citation>
    <scope>NUCLEOTIDE SEQUENCE [LARGE SCALE GENOMIC DNA]</scope>
    <source>
        <strain evidence="4 5">ALDC</strain>
    </source>
</reference>
<gene>
    <name evidence="3" type="primary">ureF</name>
    <name evidence="4" type="ORF">FDQ92_07245</name>
</gene>
<organism evidence="4 5">
    <name type="scientific">Desulfoglaeba alkanexedens ALDC</name>
    <dbReference type="NCBI Taxonomy" id="980445"/>
    <lineage>
        <taxon>Bacteria</taxon>
        <taxon>Pseudomonadati</taxon>
        <taxon>Thermodesulfobacteriota</taxon>
        <taxon>Syntrophobacteria</taxon>
        <taxon>Syntrophobacterales</taxon>
        <taxon>Syntrophobacteraceae</taxon>
        <taxon>Desulfoglaeba</taxon>
    </lineage>
</organism>
<keyword evidence="2 3" id="KW-0143">Chaperone</keyword>
<dbReference type="PANTHER" id="PTHR33620:SF1">
    <property type="entry name" value="UREASE ACCESSORY PROTEIN F"/>
    <property type="match status" value="1"/>
</dbReference>
<evidence type="ECO:0000256" key="1">
    <source>
        <dbReference type="ARBA" id="ARBA00022988"/>
    </source>
</evidence>
<evidence type="ECO:0000313" key="5">
    <source>
        <dbReference type="Proteomes" id="UP000298602"/>
    </source>
</evidence>
<dbReference type="Pfam" id="PF01730">
    <property type="entry name" value="UreF"/>
    <property type="match status" value="1"/>
</dbReference>
<dbReference type="InterPro" id="IPR038277">
    <property type="entry name" value="UreF_sf"/>
</dbReference>
<keyword evidence="1 3" id="KW-0996">Nickel insertion</keyword>